<dbReference type="AlphaFoldDB" id="A0A9R1VBE2"/>
<name>A0A9R1VBE2_LACSA</name>
<dbReference type="PANTHER" id="PTHR10492:SF92">
    <property type="entry name" value="ATP-DEPENDENT DNA HELICASE"/>
    <property type="match status" value="1"/>
</dbReference>
<reference evidence="2 3" key="1">
    <citation type="journal article" date="2017" name="Nat. Commun.">
        <title>Genome assembly with in vitro proximity ligation data and whole-genome triplication in lettuce.</title>
        <authorList>
            <person name="Reyes-Chin-Wo S."/>
            <person name="Wang Z."/>
            <person name="Yang X."/>
            <person name="Kozik A."/>
            <person name="Arikit S."/>
            <person name="Song C."/>
            <person name="Xia L."/>
            <person name="Froenicke L."/>
            <person name="Lavelle D.O."/>
            <person name="Truco M.J."/>
            <person name="Xia R."/>
            <person name="Zhu S."/>
            <person name="Xu C."/>
            <person name="Xu H."/>
            <person name="Xu X."/>
            <person name="Cox K."/>
            <person name="Korf I."/>
            <person name="Meyers B.C."/>
            <person name="Michelmore R.W."/>
        </authorList>
    </citation>
    <scope>NUCLEOTIDE SEQUENCE [LARGE SCALE GENOMIC DNA]</scope>
    <source>
        <strain evidence="3">cv. Salinas</strain>
        <tissue evidence="2">Seedlings</tissue>
    </source>
</reference>
<dbReference type="InterPro" id="IPR027417">
    <property type="entry name" value="P-loop_NTPase"/>
</dbReference>
<dbReference type="CDD" id="cd18809">
    <property type="entry name" value="SF1_C_RecD"/>
    <property type="match status" value="1"/>
</dbReference>
<dbReference type="Proteomes" id="UP000235145">
    <property type="component" value="Unassembled WGS sequence"/>
</dbReference>
<evidence type="ECO:0000313" key="2">
    <source>
        <dbReference type="EMBL" id="KAJ0201641.1"/>
    </source>
</evidence>
<gene>
    <name evidence="2" type="ORF">LSAT_V11C600319230</name>
</gene>
<organism evidence="2 3">
    <name type="scientific">Lactuca sativa</name>
    <name type="common">Garden lettuce</name>
    <dbReference type="NCBI Taxonomy" id="4236"/>
    <lineage>
        <taxon>Eukaryota</taxon>
        <taxon>Viridiplantae</taxon>
        <taxon>Streptophyta</taxon>
        <taxon>Embryophyta</taxon>
        <taxon>Tracheophyta</taxon>
        <taxon>Spermatophyta</taxon>
        <taxon>Magnoliopsida</taxon>
        <taxon>eudicotyledons</taxon>
        <taxon>Gunneridae</taxon>
        <taxon>Pentapetalae</taxon>
        <taxon>asterids</taxon>
        <taxon>campanulids</taxon>
        <taxon>Asterales</taxon>
        <taxon>Asteraceae</taxon>
        <taxon>Cichorioideae</taxon>
        <taxon>Cichorieae</taxon>
        <taxon>Lactucinae</taxon>
        <taxon>Lactuca</taxon>
    </lineage>
</organism>
<keyword evidence="3" id="KW-1185">Reference proteome</keyword>
<dbReference type="EMBL" id="NBSK02000006">
    <property type="protein sequence ID" value="KAJ0201641.1"/>
    <property type="molecule type" value="Genomic_DNA"/>
</dbReference>
<sequence length="252" mass="28707">MRALLDPIFTEFLLRLGDGRENLEDDDVVSLPSQIVIANNDESQGLNVLIKYVYPHIFENSINNLASFNQAILTTKNTFYINFDETLDPNDQAHYEDLLHSLTPHGMPSHKLILKVDAPIILLRNMNPAEGLCNGTRLFCKDFDRNVIRAHIAFNDFAGKEVFIHRIPLQPPTGEEYTVPFKRTQFPITVCFGMTINKAQGQTLDRVGLYLKEPIFSHGQLYVALSHGRSIENVKVVIKKSHKNQEIHNKKI</sequence>
<protein>
    <recommendedName>
        <fullName evidence="1">DNA helicase Pif1-like 2B domain-containing protein</fullName>
    </recommendedName>
</protein>
<dbReference type="InterPro" id="IPR049163">
    <property type="entry name" value="Pif1-like_2B_dom"/>
</dbReference>
<comment type="caution">
    <text evidence="2">The sequence shown here is derived from an EMBL/GenBank/DDBJ whole genome shotgun (WGS) entry which is preliminary data.</text>
</comment>
<feature type="domain" description="DNA helicase Pif1-like 2B" evidence="1">
    <location>
        <begin position="97"/>
        <end position="139"/>
    </location>
</feature>
<dbReference type="Pfam" id="PF21530">
    <property type="entry name" value="Pif1_2B_dom"/>
    <property type="match status" value="1"/>
</dbReference>
<proteinExistence type="predicted"/>
<dbReference type="PANTHER" id="PTHR10492">
    <property type="match status" value="1"/>
</dbReference>
<dbReference type="SUPFAM" id="SSF52540">
    <property type="entry name" value="P-loop containing nucleoside triphosphate hydrolases"/>
    <property type="match status" value="1"/>
</dbReference>
<evidence type="ECO:0000259" key="1">
    <source>
        <dbReference type="Pfam" id="PF21530"/>
    </source>
</evidence>
<evidence type="ECO:0000313" key="3">
    <source>
        <dbReference type="Proteomes" id="UP000235145"/>
    </source>
</evidence>
<accession>A0A9R1VBE2</accession>